<evidence type="ECO:0000256" key="1">
    <source>
        <dbReference type="PROSITE-ProRule" id="PRU00047"/>
    </source>
</evidence>
<dbReference type="InterPro" id="IPR050195">
    <property type="entry name" value="Primate_lentivir_Gag_pol-like"/>
</dbReference>
<dbReference type="InterPro" id="IPR001878">
    <property type="entry name" value="Znf_CCHC"/>
</dbReference>
<dbReference type="Pfam" id="PF00098">
    <property type="entry name" value="zf-CCHC"/>
    <property type="match status" value="2"/>
</dbReference>
<protein>
    <recommendedName>
        <fullName evidence="2">CCHC-type domain-containing protein</fullName>
    </recommendedName>
</protein>
<dbReference type="AlphaFoldDB" id="A0A8C0AMD5"/>
<organism evidence="3 4">
    <name type="scientific">Buteo japonicus</name>
    <dbReference type="NCBI Taxonomy" id="224669"/>
    <lineage>
        <taxon>Eukaryota</taxon>
        <taxon>Metazoa</taxon>
        <taxon>Chordata</taxon>
        <taxon>Craniata</taxon>
        <taxon>Vertebrata</taxon>
        <taxon>Euteleostomi</taxon>
        <taxon>Archelosauria</taxon>
        <taxon>Archosauria</taxon>
        <taxon>Dinosauria</taxon>
        <taxon>Saurischia</taxon>
        <taxon>Theropoda</taxon>
        <taxon>Coelurosauria</taxon>
        <taxon>Aves</taxon>
        <taxon>Neognathae</taxon>
        <taxon>Neoaves</taxon>
        <taxon>Telluraves</taxon>
        <taxon>Accipitrimorphae</taxon>
        <taxon>Accipitriformes</taxon>
        <taxon>Accipitridae</taxon>
        <taxon>Accipitrinae</taxon>
        <taxon>Buteo</taxon>
    </lineage>
</organism>
<evidence type="ECO:0000313" key="3">
    <source>
        <dbReference type="Ensembl" id="ENSBJAP00000001512.1"/>
    </source>
</evidence>
<dbReference type="PROSITE" id="PS50158">
    <property type="entry name" value="ZF_CCHC"/>
    <property type="match status" value="1"/>
</dbReference>
<accession>A0A8C0AMD5</accession>
<sequence>MLWRDRWRGPCEEVAIKNLDRPDDDPMKTIGIDHLIGTGKFTDPRLQAKDASLVDIVEACNKIGTTSFQMNALAEEFAVALRGDKKCYNCGKPGHLKAQCRAKGEPGQNHSQYQQQTVTPVQVCARCQKGGHTARLSTTTYGGKRPCYNCGKPGHLKAQLSTTN</sequence>
<dbReference type="InterPro" id="IPR036875">
    <property type="entry name" value="Znf_CCHC_sf"/>
</dbReference>
<dbReference type="GO" id="GO:0008270">
    <property type="term" value="F:zinc ion binding"/>
    <property type="evidence" value="ECO:0007669"/>
    <property type="project" value="UniProtKB-KW"/>
</dbReference>
<keyword evidence="4" id="KW-1185">Reference proteome</keyword>
<dbReference type="GO" id="GO:0016032">
    <property type="term" value="P:viral process"/>
    <property type="evidence" value="ECO:0007669"/>
    <property type="project" value="InterPro"/>
</dbReference>
<evidence type="ECO:0000259" key="2">
    <source>
        <dbReference type="PROSITE" id="PS50158"/>
    </source>
</evidence>
<dbReference type="Gene3D" id="1.10.375.10">
    <property type="entry name" value="Human Immunodeficiency Virus Type 1 Capsid Protein"/>
    <property type="match status" value="1"/>
</dbReference>
<dbReference type="SUPFAM" id="SSF57756">
    <property type="entry name" value="Retrovirus zinc finger-like domains"/>
    <property type="match status" value="2"/>
</dbReference>
<dbReference type="InterPro" id="IPR008919">
    <property type="entry name" value="Retrov_capsid_N"/>
</dbReference>
<proteinExistence type="predicted"/>
<keyword evidence="1" id="KW-0862">Zinc</keyword>
<name>A0A8C0AMD5_9AVES</name>
<dbReference type="PANTHER" id="PTHR40389">
    <property type="entry name" value="ENDOGENOUS RETROVIRUS GROUP K MEMBER 24 GAG POLYPROTEIN-RELATED"/>
    <property type="match status" value="1"/>
</dbReference>
<dbReference type="SMART" id="SM00343">
    <property type="entry name" value="ZnF_C2HC"/>
    <property type="match status" value="3"/>
</dbReference>
<keyword evidence="1" id="KW-0479">Metal-binding</keyword>
<evidence type="ECO:0000313" key="4">
    <source>
        <dbReference type="Proteomes" id="UP000694555"/>
    </source>
</evidence>
<dbReference type="GO" id="GO:0003676">
    <property type="term" value="F:nucleic acid binding"/>
    <property type="evidence" value="ECO:0007669"/>
    <property type="project" value="InterPro"/>
</dbReference>
<reference evidence="3" key="1">
    <citation type="submission" date="2025-08" db="UniProtKB">
        <authorList>
            <consortium name="Ensembl"/>
        </authorList>
    </citation>
    <scope>IDENTIFICATION</scope>
</reference>
<dbReference type="Ensembl" id="ENSBJAT00000001546.1">
    <property type="protein sequence ID" value="ENSBJAP00000001512.1"/>
    <property type="gene ID" value="ENSBJAG00000001137.1"/>
</dbReference>
<dbReference type="PANTHER" id="PTHR40389:SF3">
    <property type="entry name" value="IGE-BINDING PROTEIN"/>
    <property type="match status" value="1"/>
</dbReference>
<dbReference type="Gene3D" id="4.10.60.10">
    <property type="entry name" value="Zinc finger, CCHC-type"/>
    <property type="match status" value="2"/>
</dbReference>
<reference evidence="3" key="2">
    <citation type="submission" date="2025-09" db="UniProtKB">
        <authorList>
            <consortium name="Ensembl"/>
        </authorList>
    </citation>
    <scope>IDENTIFICATION</scope>
</reference>
<dbReference type="Pfam" id="PF00607">
    <property type="entry name" value="Gag_p24"/>
    <property type="match status" value="1"/>
</dbReference>
<dbReference type="Proteomes" id="UP000694555">
    <property type="component" value="Unplaced"/>
</dbReference>
<feature type="domain" description="CCHC-type" evidence="2">
    <location>
        <begin position="86"/>
        <end position="101"/>
    </location>
</feature>
<keyword evidence="1" id="KW-0863">Zinc-finger</keyword>